<keyword evidence="1 2" id="KW-0808">Transferase</keyword>
<dbReference type="PANTHER" id="PTHR46401:SF2">
    <property type="entry name" value="GLYCOSYLTRANSFERASE WBBK-RELATED"/>
    <property type="match status" value="1"/>
</dbReference>
<evidence type="ECO:0000313" key="2">
    <source>
        <dbReference type="EMBL" id="MCC2029644.1"/>
    </source>
</evidence>
<evidence type="ECO:0000313" key="3">
    <source>
        <dbReference type="Proteomes" id="UP001139289"/>
    </source>
</evidence>
<proteinExistence type="predicted"/>
<keyword evidence="2" id="KW-0328">Glycosyltransferase</keyword>
<dbReference type="PANTHER" id="PTHR46401">
    <property type="entry name" value="GLYCOSYLTRANSFERASE WBBK-RELATED"/>
    <property type="match status" value="1"/>
</dbReference>
<dbReference type="GO" id="GO:0016757">
    <property type="term" value="F:glycosyltransferase activity"/>
    <property type="evidence" value="ECO:0007669"/>
    <property type="project" value="UniProtKB-KW"/>
</dbReference>
<dbReference type="SUPFAM" id="SSF53756">
    <property type="entry name" value="UDP-Glycosyltransferase/glycogen phosphorylase"/>
    <property type="match status" value="1"/>
</dbReference>
<dbReference type="AlphaFoldDB" id="A0A9X1LPN5"/>
<dbReference type="Gene3D" id="3.40.50.2000">
    <property type="entry name" value="Glycogen Phosphorylase B"/>
    <property type="match status" value="1"/>
</dbReference>
<protein>
    <submittedName>
        <fullName evidence="2">Glycosyltransferase</fullName>
        <ecNumber evidence="2">2.4.-.-</ecNumber>
    </submittedName>
</protein>
<sequence>MLNNRDDVVVITASNSWSDKRMADHQLAAALSTRVRVVFVDPSGFRRPTIDEDDVQVIVIRPIRLPFVRLALMTLLSRRLIAWQIRRVLRRMEATRVVLLEGNVLYPVSGLIGEDATVYWAQDDWQGLAPMMGLDPAVLARNEQMVLGRSRSVVAANPLVAERLKDRHDKVSLIPFGASTELFAGAVGEAPGDDHPVVLMGTLNSRIDYGILDRIVRSGVPLLIAGQIDTAEARDALTALQDAGRVEYLGAVDFDQLPPVLARCSAGIVPYTHSQFNRGSFPLKTVEYLAAGLPVVATDLPAIRWLDCDDVRIEDDPAAFADVTRDLWQQGRPAVADRMRRTGFARDHDWSERAAQFFDVLDEAGLASRERALR</sequence>
<comment type="caution">
    <text evidence="2">The sequence shown here is derived from an EMBL/GenBank/DDBJ whole genome shotgun (WGS) entry which is preliminary data.</text>
</comment>
<dbReference type="RefSeq" id="WP_227530671.1">
    <property type="nucleotide sequence ID" value="NZ_JAGTTM010000002.1"/>
</dbReference>
<dbReference type="EC" id="2.4.-.-" evidence="2"/>
<accession>A0A9X1LPN5</accession>
<gene>
    <name evidence="2" type="ORF">KEC56_08950</name>
</gene>
<keyword evidence="3" id="KW-1185">Reference proteome</keyword>
<evidence type="ECO:0000256" key="1">
    <source>
        <dbReference type="ARBA" id="ARBA00022679"/>
    </source>
</evidence>
<dbReference type="Pfam" id="PF13692">
    <property type="entry name" value="Glyco_trans_1_4"/>
    <property type="match status" value="1"/>
</dbReference>
<name>A0A9X1LPN5_9MICO</name>
<dbReference type="GO" id="GO:0009103">
    <property type="term" value="P:lipopolysaccharide biosynthetic process"/>
    <property type="evidence" value="ECO:0007669"/>
    <property type="project" value="TreeGrafter"/>
</dbReference>
<reference evidence="2" key="1">
    <citation type="submission" date="2021-04" db="EMBL/GenBank/DDBJ databases">
        <title>Microbacterium tenobrionis sp. nov. and Microbacterium allomyrinae sp. nov., isolated from larvae of Tenobrio molitor and Allomyrina dichotoma, respectively.</title>
        <authorList>
            <person name="Lee S.D."/>
        </authorList>
    </citation>
    <scope>NUCLEOTIDE SEQUENCE</scope>
    <source>
        <strain evidence="2">YMB-B2</strain>
    </source>
</reference>
<dbReference type="EMBL" id="JAGTTM010000002">
    <property type="protein sequence ID" value="MCC2029644.1"/>
    <property type="molecule type" value="Genomic_DNA"/>
</dbReference>
<organism evidence="2 3">
    <name type="scientific">Microbacterium tenebrionis</name>
    <dbReference type="NCBI Taxonomy" id="2830665"/>
    <lineage>
        <taxon>Bacteria</taxon>
        <taxon>Bacillati</taxon>
        <taxon>Actinomycetota</taxon>
        <taxon>Actinomycetes</taxon>
        <taxon>Micrococcales</taxon>
        <taxon>Microbacteriaceae</taxon>
        <taxon>Microbacterium</taxon>
    </lineage>
</organism>
<dbReference type="Proteomes" id="UP001139289">
    <property type="component" value="Unassembled WGS sequence"/>
</dbReference>